<evidence type="ECO:0000256" key="1">
    <source>
        <dbReference type="SAM" id="Phobius"/>
    </source>
</evidence>
<keyword evidence="1" id="KW-1133">Transmembrane helix</keyword>
<dbReference type="Proteomes" id="UP000272010">
    <property type="component" value="Plasmid pYEE4"/>
</dbReference>
<evidence type="ECO:0000313" key="3">
    <source>
        <dbReference type="Proteomes" id="UP000272010"/>
    </source>
</evidence>
<keyword evidence="1" id="KW-0472">Membrane</keyword>
<sequence>MHETTPCPPVRKDGLQLHEDRAFQRRLWRTQRVAWVCYLLICVAALLGLTGSGGLWQSQRIAFAGADAQVPRVSRWEGSDRFMLRFDNAADRHSLWLGHEFLDRFAVDGIQPEPASSRMASGGLLLDFDTGGPPPHTVVIDVSPMHYGVTRFDLRVGDEQRRVTTVILP</sequence>
<proteinExistence type="predicted"/>
<name>A0A386UUP8_9RHOB</name>
<accession>A0A386UUP8</accession>
<feature type="transmembrane region" description="Helical" evidence="1">
    <location>
        <begin position="33"/>
        <end position="56"/>
    </location>
</feature>
<evidence type="ECO:0000313" key="2">
    <source>
        <dbReference type="EMBL" id="AYF03979.1"/>
    </source>
</evidence>
<gene>
    <name evidence="2" type="ORF">PY32053_04480</name>
</gene>
<organism evidence="2 3">
    <name type="scientific">Paracoccus yeei</name>
    <dbReference type="NCBI Taxonomy" id="147645"/>
    <lineage>
        <taxon>Bacteria</taxon>
        <taxon>Pseudomonadati</taxon>
        <taxon>Pseudomonadota</taxon>
        <taxon>Alphaproteobacteria</taxon>
        <taxon>Rhodobacterales</taxon>
        <taxon>Paracoccaceae</taxon>
        <taxon>Paracoccus</taxon>
    </lineage>
</organism>
<reference evidence="3" key="1">
    <citation type="submission" date="2018-07" db="EMBL/GenBank/DDBJ databases">
        <title>Genome Structure of the Opportunistic Pathogen Paracoccus yeei (Alphaproteobacteria) and Identification of Putative Virulence Factors.</title>
        <authorList>
            <person name="Lasek R."/>
            <person name="Szuplewska M."/>
            <person name="Mitura M."/>
            <person name="Decewicz P."/>
            <person name="Chmielowska C."/>
            <person name="Pawlot A."/>
            <person name="Sentkowska D."/>
            <person name="Czarnecki J."/>
            <person name="Bartosik D."/>
        </authorList>
    </citation>
    <scope>NUCLEOTIDE SEQUENCE [LARGE SCALE GENOMIC DNA]</scope>
    <source>
        <strain evidence="3">CCUG 32053</strain>
        <plasmid evidence="3">pyee4</plasmid>
    </source>
</reference>
<geneLocation type="plasmid" evidence="3">
    <name>pyee4</name>
</geneLocation>
<dbReference type="AlphaFoldDB" id="A0A386UUP8"/>
<dbReference type="RefSeq" id="WP_147405605.1">
    <property type="nucleotide sequence ID" value="NZ_CP031082.1"/>
</dbReference>
<keyword evidence="1" id="KW-0812">Transmembrane</keyword>
<protein>
    <submittedName>
        <fullName evidence="2">Uncharacterized protein</fullName>
    </submittedName>
</protein>
<dbReference type="EMBL" id="CP031082">
    <property type="protein sequence ID" value="AYF03979.1"/>
    <property type="molecule type" value="Genomic_DNA"/>
</dbReference>
<keyword evidence="2" id="KW-0614">Plasmid</keyword>